<reference evidence="10" key="1">
    <citation type="submission" date="2020-03" db="EMBL/GenBank/DDBJ databases">
        <title>A high-quality chromosome-level genome assembly of a woody plant with both climbing and erect habits, Rhamnella rubrinervis.</title>
        <authorList>
            <person name="Lu Z."/>
            <person name="Yang Y."/>
            <person name="Zhu X."/>
            <person name="Sun Y."/>
        </authorList>
    </citation>
    <scope>NUCLEOTIDE SEQUENCE</scope>
    <source>
        <strain evidence="10">BYM</strain>
        <tissue evidence="10">Leaf</tissue>
    </source>
</reference>
<organism evidence="10 11">
    <name type="scientific">Rhamnella rubrinervis</name>
    <dbReference type="NCBI Taxonomy" id="2594499"/>
    <lineage>
        <taxon>Eukaryota</taxon>
        <taxon>Viridiplantae</taxon>
        <taxon>Streptophyta</taxon>
        <taxon>Embryophyta</taxon>
        <taxon>Tracheophyta</taxon>
        <taxon>Spermatophyta</taxon>
        <taxon>Magnoliopsida</taxon>
        <taxon>eudicotyledons</taxon>
        <taxon>Gunneridae</taxon>
        <taxon>Pentapetalae</taxon>
        <taxon>rosids</taxon>
        <taxon>fabids</taxon>
        <taxon>Rosales</taxon>
        <taxon>Rhamnaceae</taxon>
        <taxon>rhamnoid group</taxon>
        <taxon>Rhamneae</taxon>
        <taxon>Rhamnella</taxon>
    </lineage>
</organism>
<keyword evidence="3" id="KW-0134">Cell wall</keyword>
<evidence type="ECO:0000256" key="2">
    <source>
        <dbReference type="ARBA" id="ARBA00008834"/>
    </source>
</evidence>
<evidence type="ECO:0000256" key="8">
    <source>
        <dbReference type="PROSITE-ProRule" id="PRU10052"/>
    </source>
</evidence>
<sequence length="392" mass="42801">MLIAPTITKVKACKVFNVFDYGAVGDGLTDDSKAISNAWHEACHKSKSSQILIPQGKYLINPIVLKGPCKGHINMTINGRFMAPTDPKYWFGIDHWISFRYINGLIIGGHGVLDGQGHLAWSSNTCMKDPKCEKLPISLRLDFVNDSRVHHIGLINSKNVHMNIFSCHNISIRDLKIRAPGSSPNTDGVHIGMSTNIIVSDSVISSGDDCVSLSRGTKNVDISNVKCGPGHGISIGSLGGCPNESEVEGLVVRNCNFIGTQNGLRIKTWAHSHSATVSNITFEHIKMTDVFNPIVIDQQYCPFGNCDQGYSSKVQIRDVRFKHISGTSRSEVAVHLRCSDTNPCKNIMLKDINLDYTDGTADSRCSNVFGVACGKQNPPSCMEQFGITCPHN</sequence>
<dbReference type="PROSITE" id="PS00502">
    <property type="entry name" value="POLYGALACTURONASE"/>
    <property type="match status" value="1"/>
</dbReference>
<evidence type="ECO:0000313" key="11">
    <source>
        <dbReference type="Proteomes" id="UP000796880"/>
    </source>
</evidence>
<gene>
    <name evidence="10" type="ORF">FNV43_RR03805</name>
</gene>
<proteinExistence type="inferred from homology"/>
<keyword evidence="5 9" id="KW-0378">Hydrolase</keyword>
<dbReference type="EMBL" id="VOIH02000002">
    <property type="protein sequence ID" value="KAF3453365.1"/>
    <property type="molecule type" value="Genomic_DNA"/>
</dbReference>
<dbReference type="GO" id="GO:0004650">
    <property type="term" value="F:polygalacturonase activity"/>
    <property type="evidence" value="ECO:0007669"/>
    <property type="project" value="InterPro"/>
</dbReference>
<evidence type="ECO:0000313" key="10">
    <source>
        <dbReference type="EMBL" id="KAF3453365.1"/>
    </source>
</evidence>
<dbReference type="SMART" id="SM00710">
    <property type="entry name" value="PbH1"/>
    <property type="match status" value="6"/>
</dbReference>
<name>A0A8K0MPZ3_9ROSA</name>
<comment type="similarity">
    <text evidence="2 9">Belongs to the glycosyl hydrolase 28 family.</text>
</comment>
<dbReference type="SUPFAM" id="SSF51126">
    <property type="entry name" value="Pectin lyase-like"/>
    <property type="match status" value="1"/>
</dbReference>
<evidence type="ECO:0008006" key="12">
    <source>
        <dbReference type="Google" id="ProtNLM"/>
    </source>
</evidence>
<dbReference type="GO" id="GO:0005975">
    <property type="term" value="P:carbohydrate metabolic process"/>
    <property type="evidence" value="ECO:0007669"/>
    <property type="project" value="InterPro"/>
</dbReference>
<dbReference type="OrthoDB" id="1177184at2759"/>
<dbReference type="Pfam" id="PF00295">
    <property type="entry name" value="Glyco_hydro_28"/>
    <property type="match status" value="1"/>
</dbReference>
<comment type="subcellular location">
    <subcellularLocation>
        <location evidence="1">Secreted</location>
        <location evidence="1">Cell wall</location>
    </subcellularLocation>
</comment>
<dbReference type="GO" id="GO:0071555">
    <property type="term" value="P:cell wall organization"/>
    <property type="evidence" value="ECO:0007669"/>
    <property type="project" value="UniProtKB-KW"/>
</dbReference>
<dbReference type="InterPro" id="IPR006626">
    <property type="entry name" value="PbH1"/>
</dbReference>
<keyword evidence="4" id="KW-0964">Secreted</keyword>
<keyword evidence="11" id="KW-1185">Reference proteome</keyword>
<dbReference type="InterPro" id="IPR011050">
    <property type="entry name" value="Pectin_lyase_fold/virulence"/>
</dbReference>
<dbReference type="InterPro" id="IPR000743">
    <property type="entry name" value="Glyco_hydro_28"/>
</dbReference>
<dbReference type="FunFam" id="2.160.20.10:FF:000004">
    <property type="entry name" value="Pectin lyase-like superfamily protein"/>
    <property type="match status" value="1"/>
</dbReference>
<accession>A0A8K0MPZ3</accession>
<evidence type="ECO:0000256" key="9">
    <source>
        <dbReference type="RuleBase" id="RU361169"/>
    </source>
</evidence>
<evidence type="ECO:0000256" key="6">
    <source>
        <dbReference type="ARBA" id="ARBA00023295"/>
    </source>
</evidence>
<dbReference type="Proteomes" id="UP000796880">
    <property type="component" value="Unassembled WGS sequence"/>
</dbReference>
<dbReference type="Gene3D" id="2.160.20.10">
    <property type="entry name" value="Single-stranded right-handed beta-helix, Pectin lyase-like"/>
    <property type="match status" value="1"/>
</dbReference>
<protein>
    <recommendedName>
        <fullName evidence="12">Exopolygalacturonase</fullName>
    </recommendedName>
</protein>
<keyword evidence="7" id="KW-0961">Cell wall biogenesis/degradation</keyword>
<evidence type="ECO:0000256" key="5">
    <source>
        <dbReference type="ARBA" id="ARBA00022801"/>
    </source>
</evidence>
<keyword evidence="6 9" id="KW-0326">Glycosidase</keyword>
<comment type="caution">
    <text evidence="10">The sequence shown here is derived from an EMBL/GenBank/DDBJ whole genome shotgun (WGS) entry which is preliminary data.</text>
</comment>
<feature type="active site" evidence="8">
    <location>
        <position position="231"/>
    </location>
</feature>
<dbReference type="InterPro" id="IPR012334">
    <property type="entry name" value="Pectin_lyas_fold"/>
</dbReference>
<dbReference type="PANTHER" id="PTHR31375">
    <property type="match status" value="1"/>
</dbReference>
<evidence type="ECO:0000256" key="7">
    <source>
        <dbReference type="ARBA" id="ARBA00023316"/>
    </source>
</evidence>
<dbReference type="AlphaFoldDB" id="A0A8K0MPZ3"/>
<evidence type="ECO:0000256" key="4">
    <source>
        <dbReference type="ARBA" id="ARBA00022525"/>
    </source>
</evidence>
<evidence type="ECO:0000256" key="3">
    <source>
        <dbReference type="ARBA" id="ARBA00022512"/>
    </source>
</evidence>
<evidence type="ECO:0000256" key="1">
    <source>
        <dbReference type="ARBA" id="ARBA00004191"/>
    </source>
</evidence>